<name>A0AAV6WEI4_9LAMI</name>
<dbReference type="AlphaFoldDB" id="A0AAV6WEI4"/>
<dbReference type="Gene3D" id="1.20.1280.50">
    <property type="match status" value="1"/>
</dbReference>
<sequence length="387" mass="45761">MVLQCYSWILHLFQRAIGDYDDVDYFSNVPDDIIENILSRLPAQTVGQCQKVCKKWHMLASSLHFIGLHQRNDVKPLTLMHVGVDHPRIFIIDGKIKKECKLRALKELKHAKFMGSCNGLVLFASAYYFFKFFVFNPLSPKRRMTIINAEDPTLFHGIPHSFYFDSCGFFFHPLAKEYRILSCLQSATHNKYYLYLFGAKMWRKTVNPSFGYHPSQYSCGRKNIYRTPAIVNGGLHWYTSERIMIFDMFTEMFSVRPLPFEESYQGGSYMCDLLVERDQLCCCNVGYQERAMEIWILKDYDNWSWTRKYIIDLDLDVIKYPMRIDFTGLSVLSIHNDELILFWRNIGLFSYHLDYNNTIHGNVVKVEIDRYDTALRREYWGYEAYKP</sequence>
<dbReference type="InterPro" id="IPR050796">
    <property type="entry name" value="SCF_F-box_component"/>
</dbReference>
<keyword evidence="1" id="KW-0812">Transmembrane</keyword>
<dbReference type="CDD" id="cd22157">
    <property type="entry name" value="F-box_AtFBW1-like"/>
    <property type="match status" value="1"/>
</dbReference>
<dbReference type="Pfam" id="PF00646">
    <property type="entry name" value="F-box"/>
    <property type="match status" value="1"/>
</dbReference>
<dbReference type="Pfam" id="PF07734">
    <property type="entry name" value="FBA_1"/>
    <property type="match status" value="1"/>
</dbReference>
<gene>
    <name evidence="3" type="ORF">BUALT_Bualt15G0107600</name>
</gene>
<protein>
    <recommendedName>
        <fullName evidence="2">F-box domain-containing protein</fullName>
    </recommendedName>
</protein>
<evidence type="ECO:0000313" key="3">
    <source>
        <dbReference type="EMBL" id="KAG8369028.1"/>
    </source>
</evidence>
<dbReference type="Proteomes" id="UP000826271">
    <property type="component" value="Unassembled WGS sequence"/>
</dbReference>
<dbReference type="SMART" id="SM00256">
    <property type="entry name" value="FBOX"/>
    <property type="match status" value="1"/>
</dbReference>
<organism evidence="3 4">
    <name type="scientific">Buddleja alternifolia</name>
    <dbReference type="NCBI Taxonomy" id="168488"/>
    <lineage>
        <taxon>Eukaryota</taxon>
        <taxon>Viridiplantae</taxon>
        <taxon>Streptophyta</taxon>
        <taxon>Embryophyta</taxon>
        <taxon>Tracheophyta</taxon>
        <taxon>Spermatophyta</taxon>
        <taxon>Magnoliopsida</taxon>
        <taxon>eudicotyledons</taxon>
        <taxon>Gunneridae</taxon>
        <taxon>Pentapetalae</taxon>
        <taxon>asterids</taxon>
        <taxon>lamiids</taxon>
        <taxon>Lamiales</taxon>
        <taxon>Scrophulariaceae</taxon>
        <taxon>Buddlejeae</taxon>
        <taxon>Buddleja</taxon>
    </lineage>
</organism>
<dbReference type="EMBL" id="WHWC01000015">
    <property type="protein sequence ID" value="KAG8369028.1"/>
    <property type="molecule type" value="Genomic_DNA"/>
</dbReference>
<evidence type="ECO:0000313" key="4">
    <source>
        <dbReference type="Proteomes" id="UP000826271"/>
    </source>
</evidence>
<accession>A0AAV6WEI4</accession>
<reference evidence="3" key="1">
    <citation type="submission" date="2019-10" db="EMBL/GenBank/DDBJ databases">
        <authorList>
            <person name="Zhang R."/>
            <person name="Pan Y."/>
            <person name="Wang J."/>
            <person name="Ma R."/>
            <person name="Yu S."/>
        </authorList>
    </citation>
    <scope>NUCLEOTIDE SEQUENCE</scope>
    <source>
        <strain evidence="3">LA-IB0</strain>
        <tissue evidence="3">Leaf</tissue>
    </source>
</reference>
<dbReference type="PANTHER" id="PTHR31672:SF13">
    <property type="entry name" value="F-BOX PROTEIN CPR30-LIKE"/>
    <property type="match status" value="1"/>
</dbReference>
<dbReference type="PROSITE" id="PS50181">
    <property type="entry name" value="FBOX"/>
    <property type="match status" value="1"/>
</dbReference>
<keyword evidence="1" id="KW-0472">Membrane</keyword>
<dbReference type="InterPro" id="IPR017451">
    <property type="entry name" value="F-box-assoc_interact_dom"/>
</dbReference>
<dbReference type="InterPro" id="IPR036047">
    <property type="entry name" value="F-box-like_dom_sf"/>
</dbReference>
<dbReference type="InterPro" id="IPR001810">
    <property type="entry name" value="F-box_dom"/>
</dbReference>
<dbReference type="InterPro" id="IPR006527">
    <property type="entry name" value="F-box-assoc_dom_typ1"/>
</dbReference>
<dbReference type="SUPFAM" id="SSF81383">
    <property type="entry name" value="F-box domain"/>
    <property type="match status" value="1"/>
</dbReference>
<keyword evidence="4" id="KW-1185">Reference proteome</keyword>
<keyword evidence="1" id="KW-1133">Transmembrane helix</keyword>
<dbReference type="PANTHER" id="PTHR31672">
    <property type="entry name" value="BNACNNG10540D PROTEIN"/>
    <property type="match status" value="1"/>
</dbReference>
<comment type="caution">
    <text evidence="3">The sequence shown here is derived from an EMBL/GenBank/DDBJ whole genome shotgun (WGS) entry which is preliminary data.</text>
</comment>
<evidence type="ECO:0000259" key="2">
    <source>
        <dbReference type="PROSITE" id="PS50181"/>
    </source>
</evidence>
<feature type="transmembrane region" description="Helical" evidence="1">
    <location>
        <begin position="111"/>
        <end position="130"/>
    </location>
</feature>
<evidence type="ECO:0000256" key="1">
    <source>
        <dbReference type="SAM" id="Phobius"/>
    </source>
</evidence>
<feature type="domain" description="F-box" evidence="2">
    <location>
        <begin position="23"/>
        <end position="68"/>
    </location>
</feature>
<proteinExistence type="predicted"/>
<dbReference type="NCBIfam" id="TIGR01640">
    <property type="entry name" value="F_box_assoc_1"/>
    <property type="match status" value="1"/>
</dbReference>